<evidence type="ECO:0000313" key="2">
    <source>
        <dbReference type="EMBL" id="MED6211156.1"/>
    </source>
</evidence>
<proteinExistence type="predicted"/>
<keyword evidence="1" id="KW-1133">Transmembrane helix</keyword>
<comment type="caution">
    <text evidence="2">The sequence shown here is derived from an EMBL/GenBank/DDBJ whole genome shotgun (WGS) entry which is preliminary data.</text>
</comment>
<keyword evidence="3" id="KW-1185">Reference proteome</keyword>
<name>A0ABU6YMM9_9FABA</name>
<dbReference type="Proteomes" id="UP001341840">
    <property type="component" value="Unassembled WGS sequence"/>
</dbReference>
<organism evidence="2 3">
    <name type="scientific">Stylosanthes scabra</name>
    <dbReference type="NCBI Taxonomy" id="79078"/>
    <lineage>
        <taxon>Eukaryota</taxon>
        <taxon>Viridiplantae</taxon>
        <taxon>Streptophyta</taxon>
        <taxon>Embryophyta</taxon>
        <taxon>Tracheophyta</taxon>
        <taxon>Spermatophyta</taxon>
        <taxon>Magnoliopsida</taxon>
        <taxon>eudicotyledons</taxon>
        <taxon>Gunneridae</taxon>
        <taxon>Pentapetalae</taxon>
        <taxon>rosids</taxon>
        <taxon>fabids</taxon>
        <taxon>Fabales</taxon>
        <taxon>Fabaceae</taxon>
        <taxon>Papilionoideae</taxon>
        <taxon>50 kb inversion clade</taxon>
        <taxon>dalbergioids sensu lato</taxon>
        <taxon>Dalbergieae</taxon>
        <taxon>Pterocarpus clade</taxon>
        <taxon>Stylosanthes</taxon>
    </lineage>
</organism>
<accession>A0ABU6YMM9</accession>
<feature type="transmembrane region" description="Helical" evidence="1">
    <location>
        <begin position="120"/>
        <end position="142"/>
    </location>
</feature>
<keyword evidence="1" id="KW-0812">Transmembrane</keyword>
<dbReference type="EMBL" id="JASCZI010242466">
    <property type="protein sequence ID" value="MED6211156.1"/>
    <property type="molecule type" value="Genomic_DNA"/>
</dbReference>
<evidence type="ECO:0000313" key="3">
    <source>
        <dbReference type="Proteomes" id="UP001341840"/>
    </source>
</evidence>
<reference evidence="2 3" key="1">
    <citation type="journal article" date="2023" name="Plants (Basel)">
        <title>Bridging the Gap: Combining Genomics and Transcriptomics Approaches to Understand Stylosanthes scabra, an Orphan Legume from the Brazilian Caatinga.</title>
        <authorList>
            <person name="Ferreira-Neto J.R.C."/>
            <person name="da Silva M.D."/>
            <person name="Binneck E."/>
            <person name="de Melo N.F."/>
            <person name="da Silva R.H."/>
            <person name="de Melo A.L.T.M."/>
            <person name="Pandolfi V."/>
            <person name="Bustamante F.O."/>
            <person name="Brasileiro-Vidal A.C."/>
            <person name="Benko-Iseppon A.M."/>
        </authorList>
    </citation>
    <scope>NUCLEOTIDE SEQUENCE [LARGE SCALE GENOMIC DNA]</scope>
    <source>
        <tissue evidence="2">Leaves</tissue>
    </source>
</reference>
<keyword evidence="1" id="KW-0472">Membrane</keyword>
<protein>
    <submittedName>
        <fullName evidence="2">Uncharacterized protein</fullName>
    </submittedName>
</protein>
<evidence type="ECO:0000256" key="1">
    <source>
        <dbReference type="SAM" id="Phobius"/>
    </source>
</evidence>
<gene>
    <name evidence="2" type="ORF">PIB30_070968</name>
</gene>
<sequence>MADEKHFGLSERMVGEVPTEGNLTLKSQPTHTHSLRLTVPTTVFPSAPPPSRIRDVHYSLPKFTSSLFCSRVPVFFKDPRFVVFSPQASTLLRARPIAASCSLSRRLVLDSSLPCRSSRLGFQLVVLLEALLAVLLIIAPAYNHRVPPHRRLPVPISLCY</sequence>